<dbReference type="InterPro" id="IPR013767">
    <property type="entry name" value="PAS_fold"/>
</dbReference>
<dbReference type="Pfam" id="PF13426">
    <property type="entry name" value="PAS_9"/>
    <property type="match status" value="2"/>
</dbReference>
<organism evidence="3 4">
    <name type="scientific">Methanospirillum stamsii</name>
    <dbReference type="NCBI Taxonomy" id="1277351"/>
    <lineage>
        <taxon>Archaea</taxon>
        <taxon>Methanobacteriati</taxon>
        <taxon>Methanobacteriota</taxon>
        <taxon>Stenosarchaea group</taxon>
        <taxon>Methanomicrobia</taxon>
        <taxon>Methanomicrobiales</taxon>
        <taxon>Methanospirillaceae</taxon>
        <taxon>Methanospirillum</taxon>
    </lineage>
</organism>
<dbReference type="PROSITE" id="PS50113">
    <property type="entry name" value="PAC"/>
    <property type="match status" value="1"/>
</dbReference>
<dbReference type="SMART" id="SM00091">
    <property type="entry name" value="PAS"/>
    <property type="match status" value="4"/>
</dbReference>
<dbReference type="NCBIfam" id="TIGR00229">
    <property type="entry name" value="sensory_box"/>
    <property type="match status" value="2"/>
</dbReference>
<reference evidence="3 4" key="1">
    <citation type="submission" date="2018-05" db="EMBL/GenBank/DDBJ databases">
        <title>Draft genome of Methanospirillum stamsii Pt1.</title>
        <authorList>
            <person name="Dueholm M.S."/>
            <person name="Nielsen P.H."/>
            <person name="Bakmann L.F."/>
            <person name="Otzen D.E."/>
        </authorList>
    </citation>
    <scope>NUCLEOTIDE SEQUENCE [LARGE SCALE GENOMIC DNA]</scope>
    <source>
        <strain evidence="3 4">Pt1</strain>
    </source>
</reference>
<name>A0A2V2N5Q0_9EURY</name>
<dbReference type="PANTHER" id="PTHR44757">
    <property type="entry name" value="DIGUANYLATE CYCLASE DGCP"/>
    <property type="match status" value="1"/>
</dbReference>
<dbReference type="GeneID" id="97608251"/>
<evidence type="ECO:0008006" key="5">
    <source>
        <dbReference type="Google" id="ProtNLM"/>
    </source>
</evidence>
<feature type="domain" description="PAS" evidence="1">
    <location>
        <begin position="68"/>
        <end position="115"/>
    </location>
</feature>
<accession>A0A2V2N5Q0</accession>
<dbReference type="OrthoDB" id="116658at2157"/>
<evidence type="ECO:0000313" key="4">
    <source>
        <dbReference type="Proteomes" id="UP000245934"/>
    </source>
</evidence>
<evidence type="ECO:0000313" key="3">
    <source>
        <dbReference type="EMBL" id="PWR70841.1"/>
    </source>
</evidence>
<dbReference type="Pfam" id="PF00989">
    <property type="entry name" value="PAS"/>
    <property type="match status" value="1"/>
</dbReference>
<dbReference type="InterPro" id="IPR000700">
    <property type="entry name" value="PAS-assoc_C"/>
</dbReference>
<comment type="caution">
    <text evidence="3">The sequence shown here is derived from an EMBL/GenBank/DDBJ whole genome shotgun (WGS) entry which is preliminary data.</text>
</comment>
<dbReference type="GO" id="GO:0006355">
    <property type="term" value="P:regulation of DNA-templated transcription"/>
    <property type="evidence" value="ECO:0007669"/>
    <property type="project" value="InterPro"/>
</dbReference>
<dbReference type="CDD" id="cd00130">
    <property type="entry name" value="PAS"/>
    <property type="match status" value="3"/>
</dbReference>
<protein>
    <recommendedName>
        <fullName evidence="5">Histidine kinase</fullName>
    </recommendedName>
</protein>
<dbReference type="InterPro" id="IPR052155">
    <property type="entry name" value="Biofilm_reg_signaling"/>
</dbReference>
<sequence>MSTGTYEEEVHSLLCSHREGLTIEEVSRFLHITRTTAARYLESLYHAGRAERRSLGPAKIYRASFRVSSSEILTILDEGILITGPDGTIREVNPSFGILFSLTSEELKGKSVLYSPLSAYFSEEITDTLLHPPDQSLKGIIRIPGPEQDRFLHYRIFAMHLPDGETGTVMIILDQTEVYSSKEKARSVESEYEYQISQIHSDLTTNLEKVKSTVREVSSRERVIRDLLQNVRVVILKVNSGGRVVYCNYYASEIFHIHDGEQESPPLLHSLFPVTDEHGATISQKISDVRSGISDFSSWDSPLIIQNQLTSSIYSWNLIRLRKGKVGSPMILAGFDITELILRERQVVQSQKQMEWILDHLPDPTFAVDKNKRIILWNKQLEVMTGLQSEETIGKPIEQFVPAIYGYSRPVLADLIFNRFNSSIAAFFNNLEQEGEALTAETLAYRQDGSSRIYWVKVTPYYNESGDVSGAIQSIRDITVFREIEEKIRDEGAILRGIAEHVLDDILVINRAGTILYANPSLGRLIGINPEHIIGNHINEAHGIRRIFPSCDQFKSVFITGVPLHELFTISHEGVEMLMDATFIPEKDANGLISAILIVLKNVTSLRDEINNLENRKAGFFGS</sequence>
<feature type="domain" description="PAS" evidence="1">
    <location>
        <begin position="491"/>
        <end position="536"/>
    </location>
</feature>
<dbReference type="InterPro" id="IPR035965">
    <property type="entry name" value="PAS-like_dom_sf"/>
</dbReference>
<proteinExistence type="predicted"/>
<keyword evidence="4" id="KW-1185">Reference proteome</keyword>
<dbReference type="SUPFAM" id="SSF46785">
    <property type="entry name" value="Winged helix' DNA-binding domain"/>
    <property type="match status" value="1"/>
</dbReference>
<dbReference type="PANTHER" id="PTHR44757:SF2">
    <property type="entry name" value="BIOFILM ARCHITECTURE MAINTENANCE PROTEIN MBAA"/>
    <property type="match status" value="1"/>
</dbReference>
<dbReference type="Proteomes" id="UP000245934">
    <property type="component" value="Unassembled WGS sequence"/>
</dbReference>
<dbReference type="EMBL" id="QGMZ01000039">
    <property type="protein sequence ID" value="PWR70841.1"/>
    <property type="molecule type" value="Genomic_DNA"/>
</dbReference>
<dbReference type="InterPro" id="IPR036390">
    <property type="entry name" value="WH_DNA-bd_sf"/>
</dbReference>
<dbReference type="Gene3D" id="3.30.450.20">
    <property type="entry name" value="PAS domain"/>
    <property type="match status" value="3"/>
</dbReference>
<evidence type="ECO:0000259" key="2">
    <source>
        <dbReference type="PROSITE" id="PS50113"/>
    </source>
</evidence>
<dbReference type="AlphaFoldDB" id="A0A2V2N5Q0"/>
<dbReference type="RefSeq" id="WP_109941975.1">
    <property type="nucleotide sequence ID" value="NZ_CP176366.1"/>
</dbReference>
<feature type="domain" description="PAS" evidence="1">
    <location>
        <begin position="350"/>
        <end position="395"/>
    </location>
</feature>
<feature type="domain" description="PAC" evidence="2">
    <location>
        <begin position="438"/>
        <end position="490"/>
    </location>
</feature>
<gene>
    <name evidence="3" type="ORF">DLD82_15255</name>
</gene>
<dbReference type="InterPro" id="IPR000014">
    <property type="entry name" value="PAS"/>
</dbReference>
<evidence type="ECO:0000259" key="1">
    <source>
        <dbReference type="PROSITE" id="PS50112"/>
    </source>
</evidence>
<dbReference type="SUPFAM" id="SSF55785">
    <property type="entry name" value="PYP-like sensor domain (PAS domain)"/>
    <property type="match status" value="3"/>
</dbReference>
<dbReference type="PROSITE" id="PS50112">
    <property type="entry name" value="PAS"/>
    <property type="match status" value="3"/>
</dbReference>